<evidence type="ECO:0000313" key="2">
    <source>
        <dbReference type="EMBL" id="NIH66923.1"/>
    </source>
</evidence>
<comment type="caution">
    <text evidence="2">The sequence shown here is derived from an EMBL/GenBank/DDBJ whole genome shotgun (WGS) entry which is preliminary data.</text>
</comment>
<evidence type="ECO:0000313" key="3">
    <source>
        <dbReference type="Proteomes" id="UP000552836"/>
    </source>
</evidence>
<evidence type="ECO:0000313" key="1">
    <source>
        <dbReference type="EMBL" id="GGL50377.1"/>
    </source>
</evidence>
<accession>A0A846LFH2</accession>
<reference evidence="1" key="4">
    <citation type="submission" date="2024-05" db="EMBL/GenBank/DDBJ databases">
        <authorList>
            <person name="Sun Q."/>
            <person name="Zhou Y."/>
        </authorList>
    </citation>
    <scope>NUCLEOTIDE SEQUENCE</scope>
    <source>
        <strain evidence="1">CGMCC 4.5581</strain>
    </source>
</reference>
<protein>
    <submittedName>
        <fullName evidence="2">Uncharacterized protein</fullName>
    </submittedName>
</protein>
<reference evidence="1" key="1">
    <citation type="journal article" date="2014" name="Int. J. Syst. Evol. Microbiol.">
        <title>Complete genome of a new Firmicutes species belonging to the dominant human colonic microbiota ('Ruminococcus bicirculans') reveals two chromosomes and a selective capacity to utilize plant glucans.</title>
        <authorList>
            <consortium name="NISC Comparative Sequencing Program"/>
            <person name="Wegmann U."/>
            <person name="Louis P."/>
            <person name="Goesmann A."/>
            <person name="Henrissat B."/>
            <person name="Duncan S.H."/>
            <person name="Flint H.J."/>
        </authorList>
    </citation>
    <scope>NUCLEOTIDE SEQUENCE</scope>
    <source>
        <strain evidence="1">CGMCC 4.5581</strain>
    </source>
</reference>
<name>A0A846LFH2_9ACTN</name>
<proteinExistence type="predicted"/>
<organism evidence="2 3">
    <name type="scientific">Modestobacter marinus</name>
    <dbReference type="NCBI Taxonomy" id="477641"/>
    <lineage>
        <taxon>Bacteria</taxon>
        <taxon>Bacillati</taxon>
        <taxon>Actinomycetota</taxon>
        <taxon>Actinomycetes</taxon>
        <taxon>Geodermatophilales</taxon>
        <taxon>Geodermatophilaceae</taxon>
        <taxon>Modestobacter</taxon>
    </lineage>
</organism>
<gene>
    <name evidence="2" type="ORF">FB380_001369</name>
    <name evidence="1" type="ORF">GCM10011589_03400</name>
</gene>
<sequence>MDIADVLAAAQTPVYLEGRSNGDLEARVHTALTTAGHSTVLEAHPALDAGLETSILDALLNLAKATKPNHQQDFLDQYRYWALFRYLGALTAEPALRLSTAGRRIRGNQRRVLSEELGVGFSVLVAEHWINHLLGTAARHHVVDIDVAIGKRTLQKWGANKRVSQSGGKRADYVMISQDPRDLQRLRILMLESKGTRSDSHSVRQLATAGQQLLGVELDERIPRGLAVSTVMDGEYLYYNALKLKRDARNPSRNAARSTLTYTPPEALHEGEAGLEITIDAERLDNRADVELGAEDGVAEDAAANAIRASWANLADFGNSAAAFRRWAPDDLLARKTRRADDLPSRETREIAGGVGLIGVSTDISLPGGRIEIFLGVTEELDEALLHGNAAAVLHAQGESLRIDRTQRPQDSHRAWSVSSDGAALLIAAR</sequence>
<reference evidence="4" key="2">
    <citation type="journal article" date="2019" name="Int. J. Syst. Evol. Microbiol.">
        <title>The Global Catalogue of Microorganisms (GCM) 10K type strain sequencing project: providing services to taxonomists for standard genome sequencing and annotation.</title>
        <authorList>
            <consortium name="The Broad Institute Genomics Platform"/>
            <consortium name="The Broad Institute Genome Sequencing Center for Infectious Disease"/>
            <person name="Wu L."/>
            <person name="Ma J."/>
        </authorList>
    </citation>
    <scope>NUCLEOTIDE SEQUENCE [LARGE SCALE GENOMIC DNA]</scope>
    <source>
        <strain evidence="4">CGMCC 4.5581</strain>
    </source>
</reference>
<dbReference type="Proteomes" id="UP000648663">
    <property type="component" value="Unassembled WGS sequence"/>
</dbReference>
<dbReference type="RefSeq" id="WP_166754431.1">
    <property type="nucleotide sequence ID" value="NZ_BAABJU010000001.1"/>
</dbReference>
<dbReference type="EMBL" id="JAAMPA010000001">
    <property type="protein sequence ID" value="NIH66923.1"/>
    <property type="molecule type" value="Genomic_DNA"/>
</dbReference>
<dbReference type="AlphaFoldDB" id="A0A846LFH2"/>
<reference evidence="2 3" key="3">
    <citation type="submission" date="2020-02" db="EMBL/GenBank/DDBJ databases">
        <title>Sequencing the genomes of 1000 actinobacteria strains.</title>
        <authorList>
            <person name="Klenk H.-P."/>
        </authorList>
    </citation>
    <scope>NUCLEOTIDE SEQUENCE [LARGE SCALE GENOMIC DNA]</scope>
    <source>
        <strain evidence="2 3">DSM 45201</strain>
    </source>
</reference>
<dbReference type="Proteomes" id="UP000552836">
    <property type="component" value="Unassembled WGS sequence"/>
</dbReference>
<keyword evidence="4" id="KW-1185">Reference proteome</keyword>
<dbReference type="EMBL" id="BMMI01000001">
    <property type="protein sequence ID" value="GGL50377.1"/>
    <property type="molecule type" value="Genomic_DNA"/>
</dbReference>
<evidence type="ECO:0000313" key="4">
    <source>
        <dbReference type="Proteomes" id="UP000648663"/>
    </source>
</evidence>